<evidence type="ECO:0000313" key="2">
    <source>
        <dbReference type="Proteomes" id="UP000605676"/>
    </source>
</evidence>
<gene>
    <name evidence="1" type="ORF">JIV24_05125</name>
</gene>
<name>A0ABS1HGF9_9BACT</name>
<reference evidence="1 2" key="1">
    <citation type="submission" date="2021-01" db="EMBL/GenBank/DDBJ databases">
        <title>Carboxyliciviraga sp.nov., isolated from coastal sediments.</title>
        <authorList>
            <person name="Lu D."/>
            <person name="Zhang T."/>
        </authorList>
    </citation>
    <scope>NUCLEOTIDE SEQUENCE [LARGE SCALE GENOMIC DNA]</scope>
    <source>
        <strain evidence="1 2">N1Y132</strain>
    </source>
</reference>
<proteinExistence type="predicted"/>
<protein>
    <submittedName>
        <fullName evidence="1">Uncharacterized protein</fullName>
    </submittedName>
</protein>
<comment type="caution">
    <text evidence="1">The sequence shown here is derived from an EMBL/GenBank/DDBJ whole genome shotgun (WGS) entry which is preliminary data.</text>
</comment>
<sequence>MKVQFNRPLKALTGETLKEPTANGGTKEINLKEVCSSALATSQEGDGPEKLQAYQLAVKIVGTDKPVEVTAEDIALIKKKLEVYTPIVYGQACMMLEEN</sequence>
<keyword evidence="2" id="KW-1185">Reference proteome</keyword>
<dbReference type="Proteomes" id="UP000605676">
    <property type="component" value="Unassembled WGS sequence"/>
</dbReference>
<evidence type="ECO:0000313" key="1">
    <source>
        <dbReference type="EMBL" id="MBK3516716.1"/>
    </source>
</evidence>
<dbReference type="EMBL" id="JAENRR010000008">
    <property type="protein sequence ID" value="MBK3516716.1"/>
    <property type="molecule type" value="Genomic_DNA"/>
</dbReference>
<organism evidence="1 2">
    <name type="scientific">Carboxylicivirga marina</name>
    <dbReference type="NCBI Taxonomy" id="2800988"/>
    <lineage>
        <taxon>Bacteria</taxon>
        <taxon>Pseudomonadati</taxon>
        <taxon>Bacteroidota</taxon>
        <taxon>Bacteroidia</taxon>
        <taxon>Marinilabiliales</taxon>
        <taxon>Marinilabiliaceae</taxon>
        <taxon>Carboxylicivirga</taxon>
    </lineage>
</organism>
<dbReference type="RefSeq" id="WP_200463947.1">
    <property type="nucleotide sequence ID" value="NZ_JAENRR010000008.1"/>
</dbReference>
<accession>A0ABS1HGF9</accession>